<comment type="caution">
    <text evidence="1">The sequence shown here is derived from an EMBL/GenBank/DDBJ whole genome shotgun (WGS) entry which is preliminary data.</text>
</comment>
<name>A0A4Y4CY12_ZOORA</name>
<proteinExistence type="predicted"/>
<dbReference type="Proteomes" id="UP000318422">
    <property type="component" value="Unassembled WGS sequence"/>
</dbReference>
<dbReference type="EMBL" id="BJNV01000155">
    <property type="protein sequence ID" value="GEC97825.1"/>
    <property type="molecule type" value="Genomic_DNA"/>
</dbReference>
<organism evidence="1 2">
    <name type="scientific">Zoogloea ramigera</name>
    <dbReference type="NCBI Taxonomy" id="350"/>
    <lineage>
        <taxon>Bacteria</taxon>
        <taxon>Pseudomonadati</taxon>
        <taxon>Pseudomonadota</taxon>
        <taxon>Betaproteobacteria</taxon>
        <taxon>Rhodocyclales</taxon>
        <taxon>Zoogloeaceae</taxon>
        <taxon>Zoogloea</taxon>
    </lineage>
</organism>
<reference evidence="1 2" key="1">
    <citation type="submission" date="2019-06" db="EMBL/GenBank/DDBJ databases">
        <title>Whole genome shotgun sequence of Zoogloea ramigera NBRC 15342.</title>
        <authorList>
            <person name="Hosoyama A."/>
            <person name="Uohara A."/>
            <person name="Ohji S."/>
            <person name="Ichikawa N."/>
        </authorList>
    </citation>
    <scope>NUCLEOTIDE SEQUENCE [LARGE SCALE GENOMIC DNA]</scope>
    <source>
        <strain evidence="1 2">NBRC 15342</strain>
    </source>
</reference>
<keyword evidence="2" id="KW-1185">Reference proteome</keyword>
<protein>
    <submittedName>
        <fullName evidence="1">Uncharacterized protein</fullName>
    </submittedName>
</protein>
<evidence type="ECO:0000313" key="1">
    <source>
        <dbReference type="EMBL" id="GEC97825.1"/>
    </source>
</evidence>
<accession>A0A4Y4CY12</accession>
<dbReference type="RefSeq" id="WP_141355155.1">
    <property type="nucleotide sequence ID" value="NZ_BJNV01000155.1"/>
</dbReference>
<dbReference type="AlphaFoldDB" id="A0A4Y4CY12"/>
<sequence length="63" mass="6932">MPDFQIERMSYKLAVQTGLSGHHLAPQKANAVECPSSFVTPLSRRSLHPRDRVACGLAGVWRG</sequence>
<evidence type="ECO:0000313" key="2">
    <source>
        <dbReference type="Proteomes" id="UP000318422"/>
    </source>
</evidence>
<gene>
    <name evidence="1" type="ORF">ZRA01_38980</name>
</gene>